<dbReference type="InterPro" id="IPR002645">
    <property type="entry name" value="STAS_dom"/>
</dbReference>
<dbReference type="Pfam" id="PF13466">
    <property type="entry name" value="STAS_2"/>
    <property type="match status" value="1"/>
</dbReference>
<dbReference type="SUPFAM" id="SSF52091">
    <property type="entry name" value="SpoIIaa-like"/>
    <property type="match status" value="1"/>
</dbReference>
<dbReference type="PANTHER" id="PTHR33495">
    <property type="entry name" value="ANTI-SIGMA FACTOR ANTAGONIST TM_1081-RELATED-RELATED"/>
    <property type="match status" value="1"/>
</dbReference>
<reference evidence="2 3" key="1">
    <citation type="submission" date="2020-07" db="EMBL/GenBank/DDBJ databases">
        <title>Sequencing the genomes of 1000 actinobacteria strains.</title>
        <authorList>
            <person name="Klenk H.-P."/>
        </authorList>
    </citation>
    <scope>NUCLEOTIDE SEQUENCE [LARGE SCALE GENOMIC DNA]</scope>
    <source>
        <strain evidence="2 3">DSM 40398</strain>
    </source>
</reference>
<evidence type="ECO:0000313" key="3">
    <source>
        <dbReference type="Proteomes" id="UP000529783"/>
    </source>
</evidence>
<evidence type="ECO:0000259" key="1">
    <source>
        <dbReference type="PROSITE" id="PS50801"/>
    </source>
</evidence>
<dbReference type="AlphaFoldDB" id="A0A7Y9EQ51"/>
<dbReference type="InterPro" id="IPR036513">
    <property type="entry name" value="STAS_dom_sf"/>
</dbReference>
<dbReference type="PANTHER" id="PTHR33495:SF2">
    <property type="entry name" value="ANTI-SIGMA FACTOR ANTAGONIST TM_1081-RELATED"/>
    <property type="match status" value="1"/>
</dbReference>
<feature type="domain" description="STAS" evidence="1">
    <location>
        <begin position="8"/>
        <end position="96"/>
    </location>
</feature>
<dbReference type="Gene3D" id="3.30.750.24">
    <property type="entry name" value="STAS domain"/>
    <property type="match status" value="1"/>
</dbReference>
<dbReference type="PROSITE" id="PS50801">
    <property type="entry name" value="STAS"/>
    <property type="match status" value="1"/>
</dbReference>
<dbReference type="Proteomes" id="UP000529783">
    <property type="component" value="Unassembled WGS sequence"/>
</dbReference>
<dbReference type="GO" id="GO:0043856">
    <property type="term" value="F:anti-sigma factor antagonist activity"/>
    <property type="evidence" value="ECO:0007669"/>
    <property type="project" value="TreeGrafter"/>
</dbReference>
<protein>
    <submittedName>
        <fullName evidence="2">Anti-anti-sigma factor</fullName>
    </submittedName>
</protein>
<comment type="caution">
    <text evidence="2">The sequence shown here is derived from an EMBL/GenBank/DDBJ whole genome shotgun (WGS) entry which is preliminary data.</text>
</comment>
<sequence length="115" mass="12229">MIVVTAVLNVAAQRHGSWRVLVVSGDLDVATAPRLVDYLAGASWTDPPPRIALELSGLRFCGAAGLRAFVDGWERAASLGGDLVLVAPPRRVVEFLGIFRADHITIADAVTDLPQ</sequence>
<dbReference type="EMBL" id="JACCBA010000001">
    <property type="protein sequence ID" value="NYD51706.1"/>
    <property type="molecule type" value="Genomic_DNA"/>
</dbReference>
<evidence type="ECO:0000313" key="2">
    <source>
        <dbReference type="EMBL" id="NYD51706.1"/>
    </source>
</evidence>
<name>A0A7Y9EQ51_9ACTN</name>
<organism evidence="2 3">
    <name type="scientific">Actinomadura luteofluorescens</name>
    <dbReference type="NCBI Taxonomy" id="46163"/>
    <lineage>
        <taxon>Bacteria</taxon>
        <taxon>Bacillati</taxon>
        <taxon>Actinomycetota</taxon>
        <taxon>Actinomycetes</taxon>
        <taxon>Streptosporangiales</taxon>
        <taxon>Thermomonosporaceae</taxon>
        <taxon>Actinomadura</taxon>
    </lineage>
</organism>
<accession>A0A7Y9EQ51</accession>
<proteinExistence type="predicted"/>
<keyword evidence="3" id="KW-1185">Reference proteome</keyword>
<dbReference type="CDD" id="cd07043">
    <property type="entry name" value="STAS_anti-anti-sigma_factors"/>
    <property type="match status" value="1"/>
</dbReference>
<gene>
    <name evidence="2" type="ORF">BJY14_007689</name>
</gene>
<dbReference type="RefSeq" id="WP_179848042.1">
    <property type="nucleotide sequence ID" value="NZ_JBHTFX010000001.1"/>
</dbReference>
<dbReference type="InterPro" id="IPR058548">
    <property type="entry name" value="MlaB-like_STAS"/>
</dbReference>